<dbReference type="Proteomes" id="UP000465609">
    <property type="component" value="Plasmid pJCM15296"/>
</dbReference>
<sequence length="122" mass="13444">MKLEDKGGQRLRRKLADPAYAEQIGDIREGMREMDRSYAMNLAMIRKAAQLTQEDLAARLGKGQAAVSKLERQHDLLLSTLASYIHAAGAEAELVVTVGGHELRYALEELSSHVPDESAQRG</sequence>
<dbReference type="SUPFAM" id="SSF47413">
    <property type="entry name" value="lambda repressor-like DNA-binding domains"/>
    <property type="match status" value="1"/>
</dbReference>
<feature type="domain" description="HTH cro/C1-type" evidence="1">
    <location>
        <begin position="42"/>
        <end position="72"/>
    </location>
</feature>
<accession>A0ABM7IN40</accession>
<geneLocation type="plasmid" evidence="2 3">
    <name>pJCM15296</name>
</geneLocation>
<proteinExistence type="predicted"/>
<dbReference type="CDD" id="cd00093">
    <property type="entry name" value="HTH_XRE"/>
    <property type="match status" value="1"/>
</dbReference>
<keyword evidence="3" id="KW-1185">Reference proteome</keyword>
<dbReference type="Gene3D" id="1.10.260.40">
    <property type="entry name" value="lambda repressor-like DNA-binding domains"/>
    <property type="match status" value="1"/>
</dbReference>
<dbReference type="EMBL" id="AP022578">
    <property type="protein sequence ID" value="BBX88212.1"/>
    <property type="molecule type" value="Genomic_DNA"/>
</dbReference>
<protein>
    <recommendedName>
        <fullName evidence="1">HTH cro/C1-type domain-containing protein</fullName>
    </recommendedName>
</protein>
<organism evidence="2 3">
    <name type="scientific">Mycolicibacterium aubagnense</name>
    <dbReference type="NCBI Taxonomy" id="319707"/>
    <lineage>
        <taxon>Bacteria</taxon>
        <taxon>Bacillati</taxon>
        <taxon>Actinomycetota</taxon>
        <taxon>Actinomycetes</taxon>
        <taxon>Mycobacteriales</taxon>
        <taxon>Mycobacteriaceae</taxon>
        <taxon>Mycolicibacterium</taxon>
    </lineage>
</organism>
<reference evidence="2 3" key="1">
    <citation type="journal article" date="2019" name="Emerg. Microbes Infect.">
        <title>Comprehensive subspecies identification of 175 nontuberculous mycobacteria species based on 7547 genomic profiles.</title>
        <authorList>
            <person name="Matsumoto Y."/>
            <person name="Kinjo T."/>
            <person name="Motooka D."/>
            <person name="Nabeya D."/>
            <person name="Jung N."/>
            <person name="Uechi K."/>
            <person name="Horii T."/>
            <person name="Iida T."/>
            <person name="Fujita J."/>
            <person name="Nakamura S."/>
        </authorList>
    </citation>
    <scope>NUCLEOTIDE SEQUENCE [LARGE SCALE GENOMIC DNA]</scope>
    <source>
        <strain evidence="2 3">JCM 15296</strain>
        <plasmid evidence="2">pJCM15296</plasmid>
    </source>
</reference>
<dbReference type="InterPro" id="IPR001387">
    <property type="entry name" value="Cro/C1-type_HTH"/>
</dbReference>
<dbReference type="Pfam" id="PF01381">
    <property type="entry name" value="HTH_3"/>
    <property type="match status" value="1"/>
</dbReference>
<keyword evidence="2" id="KW-0614">Plasmid</keyword>
<evidence type="ECO:0000313" key="2">
    <source>
        <dbReference type="EMBL" id="BBX88212.1"/>
    </source>
</evidence>
<evidence type="ECO:0000313" key="3">
    <source>
        <dbReference type="Proteomes" id="UP000465609"/>
    </source>
</evidence>
<dbReference type="InterPro" id="IPR010982">
    <property type="entry name" value="Lambda_DNA-bd_dom_sf"/>
</dbReference>
<gene>
    <name evidence="2" type="ORF">MAUB_64130</name>
</gene>
<dbReference type="SMART" id="SM00530">
    <property type="entry name" value="HTH_XRE"/>
    <property type="match status" value="1"/>
</dbReference>
<dbReference type="PROSITE" id="PS50943">
    <property type="entry name" value="HTH_CROC1"/>
    <property type="match status" value="1"/>
</dbReference>
<evidence type="ECO:0000259" key="1">
    <source>
        <dbReference type="PROSITE" id="PS50943"/>
    </source>
</evidence>
<dbReference type="RefSeq" id="WP_138233369.1">
    <property type="nucleotide sequence ID" value="NZ_AP022578.1"/>
</dbReference>
<name>A0ABM7IN40_9MYCO</name>